<reference evidence="2" key="1">
    <citation type="submission" date="2024-07" db="EMBL/GenBank/DDBJ databases">
        <authorList>
            <person name="Yu S.T."/>
        </authorList>
    </citation>
    <scope>NUCLEOTIDE SEQUENCE</scope>
    <source>
        <strain evidence="2">R02</strain>
    </source>
</reference>
<sequence>MSTPDDKDLTHPLEQETGEKDVHPEEDETRDQETPGDGDGQESDGTSGGRP</sequence>
<feature type="compositionally biased region" description="Basic and acidic residues" evidence="1">
    <location>
        <begin position="1"/>
        <end position="23"/>
    </location>
</feature>
<evidence type="ECO:0000313" key="2">
    <source>
        <dbReference type="EMBL" id="XDP92345.1"/>
    </source>
</evidence>
<dbReference type="EMBL" id="CP163429">
    <property type="protein sequence ID" value="XDP92345.1"/>
    <property type="molecule type" value="Genomic_DNA"/>
</dbReference>
<evidence type="ECO:0000256" key="1">
    <source>
        <dbReference type="SAM" id="MobiDB-lite"/>
    </source>
</evidence>
<dbReference type="RefSeq" id="WP_369154266.1">
    <property type="nucleotide sequence ID" value="NZ_CP163429.1"/>
</dbReference>
<accession>A0AB39LH38</accession>
<feature type="region of interest" description="Disordered" evidence="1">
    <location>
        <begin position="1"/>
        <end position="51"/>
    </location>
</feature>
<proteinExistence type="predicted"/>
<organism evidence="2">
    <name type="scientific">Streptomyces sp. R02</name>
    <dbReference type="NCBI Taxonomy" id="3238623"/>
    <lineage>
        <taxon>Bacteria</taxon>
        <taxon>Bacillati</taxon>
        <taxon>Actinomycetota</taxon>
        <taxon>Actinomycetes</taxon>
        <taxon>Kitasatosporales</taxon>
        <taxon>Streptomycetaceae</taxon>
        <taxon>Streptomyces</taxon>
    </lineage>
</organism>
<feature type="compositionally biased region" description="Acidic residues" evidence="1">
    <location>
        <begin position="24"/>
        <end position="42"/>
    </location>
</feature>
<protein>
    <submittedName>
        <fullName evidence="2">Uncharacterized protein</fullName>
    </submittedName>
</protein>
<gene>
    <name evidence="2" type="ORF">AB5J57_01945</name>
</gene>
<dbReference type="AlphaFoldDB" id="A0AB39LH38"/>
<name>A0AB39LH38_9ACTN</name>